<feature type="region of interest" description="Disordered" evidence="2">
    <location>
        <begin position="179"/>
        <end position="225"/>
    </location>
</feature>
<protein>
    <submittedName>
        <fullName evidence="4">Retrotransposon protein, putative, Ty1-copia subclass</fullName>
    </submittedName>
</protein>
<dbReference type="PANTHER" id="PTHR11439">
    <property type="entry name" value="GAG-POL-RELATED RETROTRANSPOSON"/>
    <property type="match status" value="1"/>
</dbReference>
<gene>
    <name evidence="4" type="ordered locus">LOC_Os10g19338</name>
</gene>
<keyword evidence="1" id="KW-0479">Metal-binding</keyword>
<dbReference type="Pfam" id="PF25597">
    <property type="entry name" value="SH3_retrovirus"/>
    <property type="match status" value="1"/>
</dbReference>
<dbReference type="Pfam" id="PF07727">
    <property type="entry name" value="RVT_2"/>
    <property type="match status" value="1"/>
</dbReference>
<dbReference type="CDD" id="cd09272">
    <property type="entry name" value="RNase_HI_RT_Ty1"/>
    <property type="match status" value="1"/>
</dbReference>
<dbReference type="AlphaFoldDB" id="Q109U1"/>
<dbReference type="SUPFAM" id="SSF56672">
    <property type="entry name" value="DNA/RNA polymerases"/>
    <property type="match status" value="1"/>
</dbReference>
<dbReference type="PANTHER" id="PTHR11439:SF440">
    <property type="entry name" value="INTEGRASE CATALYTIC DOMAIN-CONTAINING PROTEIN"/>
    <property type="match status" value="1"/>
</dbReference>
<dbReference type="InterPro" id="IPR013103">
    <property type="entry name" value="RVT_2"/>
</dbReference>
<sequence>MASGTTPSPEICTGSFLVVGFAAALKPHAFDGSNYKRWKACALLWLTAMQCFYVSRGKRSEPPLSPEEEVKFEASDCLFRGALISVLADNIVDVYMHMPSGKDMWDALEAKFGVSDAGSELYVMEQFYDYKMVDDCGIIAKLPPSWSGFAISLKHKRQEFSVSDLIGSLGVEEKARAKDNRGKKVEGGSSANMVQKKNPHASHNNKKVKPDVKPKATTNFKKKGKGKAKGDRFVCGKSGHWAKDCPECKDRKSANMVISEGGRTSGYGRERFLLVDGKQVNVPIAKKRKLGPNTVDCVFIGYAIHSVGYRFLIVNSGVPDMHVGTILESRDATFFENEFPMKHTPSTSSQETVMPHEHFAPIEHNDQTPEENPEEDNIVDTRKSKRQRVAKSFGDDYIVYLVDDTPRTIEEAYSSPDADYWKEVVRSEMDSIMSNGTWEVVERPYGCKPVGCKWVFKKKLKPDKLDVKTAFLNRELEEEIYMDQPDGYVLEGQEGMVCKLLKSLYGLKQAPKQWHEKFDTTLTSASFVVNEADKCMYYRYGGGEGVILCLYVDDILIFGTSLNVIEEVKDFLSKSFEMKDLGEANVILNIKLLRGDEGGIALVQSHYVDKVLSHFGYSDYKPAPTSYDPSVLLRKNRRIARDQLRYSQIIGSLMYLASATRPDISFAVSKLSWFVSNPGDDHWQALERVMRYLKGTMSCGIHYTGYPKVLEGYSDSNWISDVDEIKATSGYVFTLGELIALDTATVEAEWLRELLMDLPVVEKPVPAILMNCDNQTVIIKVNSSKDNMKSSRHIKRRLKSVKKQKNSEVIALDYFQTAKNLADQFTKGLPRNVIDIASREMGLIPT</sequence>
<dbReference type="InterPro" id="IPR057670">
    <property type="entry name" value="SH3_retrovirus"/>
</dbReference>
<evidence type="ECO:0000256" key="1">
    <source>
        <dbReference type="PROSITE-ProRule" id="PRU00047"/>
    </source>
</evidence>
<accession>Q109U1</accession>
<dbReference type="PROSITE" id="PS50158">
    <property type="entry name" value="ZF_CCHC"/>
    <property type="match status" value="1"/>
</dbReference>
<dbReference type="GO" id="GO:0008270">
    <property type="term" value="F:zinc ion binding"/>
    <property type="evidence" value="ECO:0007669"/>
    <property type="project" value="UniProtKB-KW"/>
</dbReference>
<dbReference type="Pfam" id="PF14223">
    <property type="entry name" value="Retrotran_gag_2"/>
    <property type="match status" value="1"/>
</dbReference>
<dbReference type="InterPro" id="IPR043502">
    <property type="entry name" value="DNA/RNA_pol_sf"/>
</dbReference>
<reference evidence="4" key="1">
    <citation type="journal article" date="2003" name="Science">
        <title>In-depth view of structure, activity, and evolution of rice chromosome 10.</title>
        <authorList>
            <consortium name="Rice Chromosome 10 Sequencing Consortium"/>
        </authorList>
    </citation>
    <scope>NUCLEOTIDE SEQUENCE [LARGE SCALE GENOMIC DNA]</scope>
</reference>
<evidence type="ECO:0000313" key="4">
    <source>
        <dbReference type="EMBL" id="ABG66024.1"/>
    </source>
</evidence>
<feature type="compositionally biased region" description="Basic residues" evidence="2">
    <location>
        <begin position="197"/>
        <end position="207"/>
    </location>
</feature>
<name>Q109U1_ORYSJ</name>
<organism evidence="4">
    <name type="scientific">Oryza sativa subsp. japonica</name>
    <name type="common">Rice</name>
    <dbReference type="NCBI Taxonomy" id="39947"/>
    <lineage>
        <taxon>Eukaryota</taxon>
        <taxon>Viridiplantae</taxon>
        <taxon>Streptophyta</taxon>
        <taxon>Embryophyta</taxon>
        <taxon>Tracheophyta</taxon>
        <taxon>Spermatophyta</taxon>
        <taxon>Magnoliopsida</taxon>
        <taxon>Liliopsida</taxon>
        <taxon>Poales</taxon>
        <taxon>Poaceae</taxon>
        <taxon>BOP clade</taxon>
        <taxon>Oryzoideae</taxon>
        <taxon>Oryzeae</taxon>
        <taxon>Oryzinae</taxon>
        <taxon>Oryza</taxon>
        <taxon>Oryza sativa</taxon>
    </lineage>
</organism>
<dbReference type="Pfam" id="PF00098">
    <property type="entry name" value="zf-CCHC"/>
    <property type="match status" value="1"/>
</dbReference>
<dbReference type="InterPro" id="IPR001878">
    <property type="entry name" value="Znf_CCHC"/>
</dbReference>
<evidence type="ECO:0000256" key="2">
    <source>
        <dbReference type="SAM" id="MobiDB-lite"/>
    </source>
</evidence>
<keyword evidence="1" id="KW-0863">Zinc-finger</keyword>
<reference evidence="4" key="3">
    <citation type="submission" date="2006-07" db="EMBL/GenBank/DDBJ databases">
        <authorList>
            <person name="Buell R."/>
        </authorList>
    </citation>
    <scope>NUCLEOTIDE SEQUENCE</scope>
</reference>
<reference evidence="4" key="2">
    <citation type="submission" date="2003-05" db="EMBL/GenBank/DDBJ databases">
        <authorList>
            <person name="Buell C.R."/>
            <person name="Wing R.A."/>
            <person name="McCombie W.R."/>
            <person name="Messing J."/>
            <person name="Yuan Q."/>
            <person name="Ouyang S."/>
        </authorList>
    </citation>
    <scope>NUCLEOTIDE SEQUENCE</scope>
</reference>
<dbReference type="SUPFAM" id="SSF57756">
    <property type="entry name" value="Retrovirus zinc finger-like domains"/>
    <property type="match status" value="1"/>
</dbReference>
<proteinExistence type="predicted"/>
<dbReference type="Gene3D" id="4.10.60.10">
    <property type="entry name" value="Zinc finger, CCHC-type"/>
    <property type="match status" value="1"/>
</dbReference>
<feature type="domain" description="CCHC-type" evidence="3">
    <location>
        <begin position="233"/>
        <end position="247"/>
    </location>
</feature>
<keyword evidence="1" id="KW-0862">Zinc</keyword>
<dbReference type="GO" id="GO:0003676">
    <property type="term" value="F:nucleic acid binding"/>
    <property type="evidence" value="ECO:0007669"/>
    <property type="project" value="InterPro"/>
</dbReference>
<dbReference type="InterPro" id="IPR036875">
    <property type="entry name" value="Znf_CCHC_sf"/>
</dbReference>
<dbReference type="EMBL" id="DP000086">
    <property type="protein sequence ID" value="ABG66024.1"/>
    <property type="molecule type" value="Genomic_DNA"/>
</dbReference>
<evidence type="ECO:0000259" key="3">
    <source>
        <dbReference type="PROSITE" id="PS50158"/>
    </source>
</evidence>